<feature type="region of interest" description="Disordered" evidence="2">
    <location>
        <begin position="449"/>
        <end position="479"/>
    </location>
</feature>
<organism evidence="6">
    <name type="scientific">Arthrobacter saudimassiliensis</name>
    <dbReference type="NCBI Taxonomy" id="1461584"/>
    <lineage>
        <taxon>Bacteria</taxon>
        <taxon>Bacillati</taxon>
        <taxon>Actinomycetota</taxon>
        <taxon>Actinomycetes</taxon>
        <taxon>Micrococcales</taxon>
        <taxon>Micrococcaceae</taxon>
        <taxon>Arthrobacter</taxon>
    </lineage>
</organism>
<keyword evidence="1" id="KW-0175">Coiled coil</keyword>
<reference evidence="6" key="1">
    <citation type="submission" date="2014-07" db="EMBL/GenBank/DDBJ databases">
        <authorList>
            <person name="Urmite Genomes Urmite Genomes"/>
        </authorList>
    </citation>
    <scope>NUCLEOTIDE SEQUENCE</scope>
    <source>
        <strain evidence="6">11W110_air</strain>
    </source>
</reference>
<feature type="coiled-coil region" evidence="1">
    <location>
        <begin position="366"/>
        <end position="411"/>
    </location>
</feature>
<evidence type="ECO:0000313" key="6">
    <source>
        <dbReference type="EMBL" id="CEA09886.1"/>
    </source>
</evidence>
<gene>
    <name evidence="6" type="ORF">BN1051_03264</name>
</gene>
<evidence type="ECO:0000259" key="5">
    <source>
        <dbReference type="Pfam" id="PF17173"/>
    </source>
</evidence>
<feature type="compositionally biased region" description="Low complexity" evidence="2">
    <location>
        <begin position="449"/>
        <end position="463"/>
    </location>
</feature>
<feature type="chain" id="PRO_5001742616" description="DUF5129 domain-containing protein" evidence="4">
    <location>
        <begin position="25"/>
        <end position="479"/>
    </location>
</feature>
<dbReference type="EMBL" id="LN483072">
    <property type="protein sequence ID" value="CEA09886.1"/>
    <property type="molecule type" value="Genomic_DNA"/>
</dbReference>
<evidence type="ECO:0000256" key="3">
    <source>
        <dbReference type="SAM" id="Phobius"/>
    </source>
</evidence>
<sequence>MRRLFAVALLTVLALLGGAPAALAETPTDIVVEDTAGVLDRNTLLPALEDIDFYEPTKVAVYTRNGSASDNFNEEVLAYARAEHPDWLSPDGQKWADGLYLFAFDPVGRQVGTYMGEDRKVSLEQREDIQESTYDLLRDAQWTDAAIAGVERGAELINRPWYRNPALYIAGGGVLAAGGISAGAVVLVRNNRQKKNREKLGEAEAAYASVTADLDATELNTHTIPADSPYGAKVLDRYRGFREQYAEATELGNQARAFSDKELKTTRATKVIDRYAETAGELDAVDDVIADTNTLLNRAPGWEAAWERQALPLREDLAELDEVFGQGLASGPTADALRRFRSRTQDRPGEWAQALAEGRMSPEQALDELRRAREELSALLQEHSEAAMEAYSKNKTELESMRSEMEKARRSGARYRRGYGILDAAYPATWYFTAPMYIQSYSAGVSSVESARSAASSGSSTGYGSSGGSFSGSGSSSRF</sequence>
<dbReference type="AlphaFoldDB" id="A0A078MYJ3"/>
<dbReference type="PATRIC" id="fig|1461584.3.peg.3232"/>
<proteinExistence type="predicted"/>
<keyword evidence="4" id="KW-0732">Signal</keyword>
<name>A0A078MYJ3_9MICC</name>
<keyword evidence="3" id="KW-1133">Transmembrane helix</keyword>
<feature type="signal peptide" evidence="4">
    <location>
        <begin position="1"/>
        <end position="24"/>
    </location>
</feature>
<evidence type="ECO:0000256" key="4">
    <source>
        <dbReference type="SAM" id="SignalP"/>
    </source>
</evidence>
<feature type="domain" description="DUF5129" evidence="5">
    <location>
        <begin position="32"/>
        <end position="369"/>
    </location>
</feature>
<keyword evidence="3" id="KW-0472">Membrane</keyword>
<keyword evidence="3" id="KW-0812">Transmembrane</keyword>
<dbReference type="Pfam" id="PF17173">
    <property type="entry name" value="DUF5129"/>
    <property type="match status" value="1"/>
</dbReference>
<evidence type="ECO:0000256" key="2">
    <source>
        <dbReference type="SAM" id="MobiDB-lite"/>
    </source>
</evidence>
<dbReference type="InterPro" id="IPR033435">
    <property type="entry name" value="DUF5129"/>
</dbReference>
<protein>
    <recommendedName>
        <fullName evidence="5">DUF5129 domain-containing protein</fullName>
    </recommendedName>
</protein>
<evidence type="ECO:0000256" key="1">
    <source>
        <dbReference type="SAM" id="Coils"/>
    </source>
</evidence>
<feature type="transmembrane region" description="Helical" evidence="3">
    <location>
        <begin position="166"/>
        <end position="188"/>
    </location>
</feature>
<accession>A0A078MYJ3</accession>